<sequence>MSEDVWPFINAMSSGEDRTNEIQENVYLEDLRLFLFCAEVDHVYFICPQSVSADFLSYYKELFNNRHVTVITMAHHSGEICEDILHDESVMKKFIEIANSSRRLTVTSYATTPQFLTLVRELRKRGLTIYTPEAPEEEDGWTVNFYGSKSGIRQLAQQSKNVEPDFHMADGLICVGIEDAAKIAAKRYIKENGVVIKTNKGHSGMGVLLFRPGELPADYLLCEEKILTILKKEAYWSKFPIIIEDYIQIQSSIGGGCPNVEFKILKNGRVDFLYYCAMRMTENGVFKGVEIHNEVVSDRVAAQMVDTGFFVGEQYASAGYRGYYDVDFVAGKNGQLYVTESNVRSTGGTFVYTTALRLFGKDFMYTTYIISNNSYNISHLPKQTFSQIQERLQSVLFNKISREGLVIMSENLLRIGHLAYIIFGKNKKHAIEIELNMEALLRA</sequence>
<comment type="caution">
    <text evidence="3">The sequence shown here is derived from an EMBL/GenBank/DDBJ whole genome shotgun (WGS) entry which is preliminary data.</text>
</comment>
<evidence type="ECO:0000313" key="3">
    <source>
        <dbReference type="EMBL" id="OGG31501.1"/>
    </source>
</evidence>
<evidence type="ECO:0000313" key="4">
    <source>
        <dbReference type="Proteomes" id="UP000176450"/>
    </source>
</evidence>
<evidence type="ECO:0000256" key="1">
    <source>
        <dbReference type="PROSITE-ProRule" id="PRU00409"/>
    </source>
</evidence>
<dbReference type="GO" id="GO:0046872">
    <property type="term" value="F:metal ion binding"/>
    <property type="evidence" value="ECO:0007669"/>
    <property type="project" value="InterPro"/>
</dbReference>
<dbReference type="PROSITE" id="PS50975">
    <property type="entry name" value="ATP_GRASP"/>
    <property type="match status" value="1"/>
</dbReference>
<protein>
    <recommendedName>
        <fullName evidence="2">ATP-grasp domain-containing protein</fullName>
    </recommendedName>
</protein>
<proteinExistence type="predicted"/>
<reference evidence="3 4" key="1">
    <citation type="journal article" date="2016" name="Nat. Commun.">
        <title>Thousands of microbial genomes shed light on interconnected biogeochemical processes in an aquifer system.</title>
        <authorList>
            <person name="Anantharaman K."/>
            <person name="Brown C.T."/>
            <person name="Hug L.A."/>
            <person name="Sharon I."/>
            <person name="Castelle C.J."/>
            <person name="Probst A.J."/>
            <person name="Thomas B.C."/>
            <person name="Singh A."/>
            <person name="Wilkins M.J."/>
            <person name="Karaoz U."/>
            <person name="Brodie E.L."/>
            <person name="Williams K.H."/>
            <person name="Hubbard S.S."/>
            <person name="Banfield J.F."/>
        </authorList>
    </citation>
    <scope>NUCLEOTIDE SEQUENCE [LARGE SCALE GENOMIC DNA]</scope>
</reference>
<dbReference type="SUPFAM" id="SSF56059">
    <property type="entry name" value="Glutathione synthetase ATP-binding domain-like"/>
    <property type="match status" value="1"/>
</dbReference>
<dbReference type="GO" id="GO:0005524">
    <property type="term" value="F:ATP binding"/>
    <property type="evidence" value="ECO:0007669"/>
    <property type="project" value="UniProtKB-UniRule"/>
</dbReference>
<feature type="domain" description="ATP-grasp" evidence="2">
    <location>
        <begin position="158"/>
        <end position="372"/>
    </location>
</feature>
<keyword evidence="1" id="KW-0067">ATP-binding</keyword>
<keyword evidence="1" id="KW-0547">Nucleotide-binding</keyword>
<dbReference type="EMBL" id="MFJX01000009">
    <property type="protein sequence ID" value="OGG31501.1"/>
    <property type="molecule type" value="Genomic_DNA"/>
</dbReference>
<dbReference type="Proteomes" id="UP000176450">
    <property type="component" value="Unassembled WGS sequence"/>
</dbReference>
<dbReference type="AlphaFoldDB" id="A0A1F6B3K6"/>
<name>A0A1F6B3K6_9BACT</name>
<dbReference type="InterPro" id="IPR011761">
    <property type="entry name" value="ATP-grasp"/>
</dbReference>
<gene>
    <name evidence="3" type="ORF">A3A63_01795</name>
</gene>
<organism evidence="3 4">
    <name type="scientific">Candidatus Gottesmanbacteria bacterium RIFCSPLOWO2_01_FULL_46_9</name>
    <dbReference type="NCBI Taxonomy" id="1798394"/>
    <lineage>
        <taxon>Bacteria</taxon>
        <taxon>Candidatus Gottesmaniibacteriota</taxon>
    </lineage>
</organism>
<accession>A0A1F6B3K6</accession>
<evidence type="ECO:0000259" key="2">
    <source>
        <dbReference type="PROSITE" id="PS50975"/>
    </source>
</evidence>